<dbReference type="AlphaFoldDB" id="A0A2K3Q4M9"/>
<comment type="caution">
    <text evidence="2">The sequence shown here is derived from an EMBL/GenBank/DDBJ whole genome shotgun (WGS) entry which is preliminary data.</text>
</comment>
<evidence type="ECO:0000313" key="2">
    <source>
        <dbReference type="EMBL" id="PNY22443.1"/>
    </source>
</evidence>
<reference evidence="2 3" key="1">
    <citation type="submission" date="2017-08" db="EMBL/GenBank/DDBJ databases">
        <title>Harnessing the power of phylogenomics to disentangle the directionality and signatures of interkingdom host jumping in the parasitic fungal genus Tolypocladium.</title>
        <authorList>
            <person name="Quandt C.A."/>
            <person name="Patterson W."/>
            <person name="Spatafora J.W."/>
        </authorList>
    </citation>
    <scope>NUCLEOTIDE SEQUENCE [LARGE SCALE GENOMIC DNA]</scope>
    <source>
        <strain evidence="2 3">CBS 113982</strain>
    </source>
</reference>
<keyword evidence="3" id="KW-1185">Reference proteome</keyword>
<evidence type="ECO:0000313" key="3">
    <source>
        <dbReference type="Proteomes" id="UP000236621"/>
    </source>
</evidence>
<feature type="region of interest" description="Disordered" evidence="1">
    <location>
        <begin position="983"/>
        <end position="1122"/>
    </location>
</feature>
<feature type="region of interest" description="Disordered" evidence="1">
    <location>
        <begin position="800"/>
        <end position="833"/>
    </location>
</feature>
<feature type="compositionally biased region" description="Low complexity" evidence="1">
    <location>
        <begin position="1088"/>
        <end position="1112"/>
    </location>
</feature>
<feature type="compositionally biased region" description="Polar residues" evidence="1">
    <location>
        <begin position="1032"/>
        <end position="1049"/>
    </location>
</feature>
<organism evidence="2 3">
    <name type="scientific">Tolypocladium capitatum</name>
    <dbReference type="NCBI Taxonomy" id="45235"/>
    <lineage>
        <taxon>Eukaryota</taxon>
        <taxon>Fungi</taxon>
        <taxon>Dikarya</taxon>
        <taxon>Ascomycota</taxon>
        <taxon>Pezizomycotina</taxon>
        <taxon>Sordariomycetes</taxon>
        <taxon>Hypocreomycetidae</taxon>
        <taxon>Hypocreales</taxon>
        <taxon>Ophiocordycipitaceae</taxon>
        <taxon>Tolypocladium</taxon>
    </lineage>
</organism>
<accession>A0A2K3Q4M9</accession>
<gene>
    <name evidence="2" type="ORF">TCAP_07147</name>
</gene>
<feature type="region of interest" description="Disordered" evidence="1">
    <location>
        <begin position="123"/>
        <end position="173"/>
    </location>
</feature>
<proteinExistence type="predicted"/>
<dbReference type="Proteomes" id="UP000236621">
    <property type="component" value="Unassembled WGS sequence"/>
</dbReference>
<name>A0A2K3Q4M9_9HYPO</name>
<feature type="compositionally biased region" description="Basic and acidic residues" evidence="1">
    <location>
        <begin position="123"/>
        <end position="133"/>
    </location>
</feature>
<dbReference type="OrthoDB" id="4928031at2759"/>
<dbReference type="EMBL" id="NRSZ01001198">
    <property type="protein sequence ID" value="PNY22443.1"/>
    <property type="molecule type" value="Genomic_DNA"/>
</dbReference>
<sequence length="1143" mass="128433">MKIKLEPNTWSEKSMPLDSVSACSASSCSQRLPVKRGLITRIDAELNSIGAYLRAHHPDLPAEVRRDRFLDDSHMFRALNVYLQGRILDDFFRKHEACRKWAAHVFSCRYPYLWDLGSGVDDEAHRQPGEPSKRPNSGRLTGETASGMGPSKLGLGPSEAQTGTRTEDGSEMTWVPDMDDKATAQAYAGAQSRLVQMAVDAFHNFEIAPDARKLRRPDTGQPLTCEELDALEELLLIADMSGPSKGKDLETEPLMWTELELELGPLSLDSTPSPSQHALSKYIDSTDSNANDGPRELALDFPNVRPNKESASSPSLPNLPGPNVALAAVIEEPKSRRWLYDNVESIHDAQYGMPGDILVDCYLKRYREDACDFWANAKTRAKQQERQDTRLNVMRHENEHYEACMRGGMGYTAEFLVHEGDFHFSPEDITRAQDGTMRTTDKQLKSFARLRGGKRAALQQCLNMFDSFENRVAGGPCRTLVLPPPVARRRQDINIVVDGAMLNDPSEESSGDSRTYTKWYIWFVKERQRCADLARESAVKESYELKKRLGRKDPVMALPRNLNDVVVADGMDQDMRRTWATLKKHRALDRALRQANSRAPRQLMDRIVTLVAAGMSGHDWKKLGLPLRPDEHVPDKDDHLARIRARETKWLRLLCRPVPCLEAELNEPLDRRGRVFLSRVEGMLNDLNPTSFFNDTSPKPLDDFLVEVNRACRGPVKRYRFTREDVMRDAPKLDELGLLRFAAHGSMLRDQMLIRCSTSLDSGGRSMIGRAQPKIHPEQRIRWDEREDEEMVDAERGDLDESPIQDKFPSFEEDSDSSIFSSEEGDAFDIPGLPDRTNLRSLKECIKRPEQVAKDQPRTEIFFSCLAYCLGKTIRELEAQHESDQNRLDANDGQLREANNDFLADMIDIWTDEIEKQSEDSRGNGQDRGLPMYQDVVTAAELEAGKPFEWEAMDAEKVEAECRTLVRNGVLREMDENKTTLFPLPLDVTGENGSSTLRRGPEDALHAASSTSNEPPLPHAVSSNSSPPSLVVEQNPSQSEQGEPPSCSNDELPERPVSGVDTPRAFFAEEPRVATWADGAHPQTPAEAAGTSRTRSAASSSLSLASLRRVASPRGRGWMSSWKSPMRSEALALRVVEPGDEWE</sequence>
<evidence type="ECO:0000256" key="1">
    <source>
        <dbReference type="SAM" id="MobiDB-lite"/>
    </source>
</evidence>
<protein>
    <submittedName>
        <fullName evidence="2">Uncharacterized protein</fullName>
    </submittedName>
</protein>